<evidence type="ECO:0000256" key="3">
    <source>
        <dbReference type="ARBA" id="ARBA00022806"/>
    </source>
</evidence>
<dbReference type="InterPro" id="IPR048333">
    <property type="entry name" value="HA2_WH"/>
</dbReference>
<keyword evidence="3 7" id="KW-0347">Helicase</keyword>
<dbReference type="Gene3D" id="3.40.50.300">
    <property type="entry name" value="P-loop containing nucleotide triphosphate hydrolases"/>
    <property type="match status" value="2"/>
</dbReference>
<evidence type="ECO:0000256" key="2">
    <source>
        <dbReference type="ARBA" id="ARBA00022801"/>
    </source>
</evidence>
<dbReference type="GO" id="GO:0016787">
    <property type="term" value="F:hydrolase activity"/>
    <property type="evidence" value="ECO:0007669"/>
    <property type="project" value="UniProtKB-KW"/>
</dbReference>
<feature type="domain" description="Helicase ATP-binding" evidence="5">
    <location>
        <begin position="18"/>
        <end position="179"/>
    </location>
</feature>
<evidence type="ECO:0000313" key="7">
    <source>
        <dbReference type="EMBL" id="OUR95649.1"/>
    </source>
</evidence>
<dbReference type="PIRSF" id="PIRSF005496">
    <property type="entry name" value="ATP_hel_hrpB"/>
    <property type="match status" value="1"/>
</dbReference>
<dbReference type="InterPro" id="IPR013689">
    <property type="entry name" value="RNA_helicase_ATP-dep_HrpB_C"/>
</dbReference>
<dbReference type="InterPro" id="IPR007502">
    <property type="entry name" value="Helicase-assoc_dom"/>
</dbReference>
<dbReference type="Proteomes" id="UP000196531">
    <property type="component" value="Unassembled WGS sequence"/>
</dbReference>
<evidence type="ECO:0000259" key="5">
    <source>
        <dbReference type="PROSITE" id="PS51192"/>
    </source>
</evidence>
<dbReference type="EMBL" id="MAAO01000007">
    <property type="protein sequence ID" value="OUR95649.1"/>
    <property type="molecule type" value="Genomic_DNA"/>
</dbReference>
<dbReference type="InterPro" id="IPR027417">
    <property type="entry name" value="P-loop_NTPase"/>
</dbReference>
<dbReference type="SUPFAM" id="SSF52540">
    <property type="entry name" value="P-loop containing nucleoside triphosphate hydrolases"/>
    <property type="match status" value="1"/>
</dbReference>
<accession>A0A1Y5F578</accession>
<name>A0A1Y5F578_9BACT</name>
<dbReference type="Pfam" id="PF00270">
    <property type="entry name" value="DEAD"/>
    <property type="match status" value="1"/>
</dbReference>
<dbReference type="PROSITE" id="PS51194">
    <property type="entry name" value="HELICASE_CTER"/>
    <property type="match status" value="1"/>
</dbReference>
<sequence>MLLEPNKFPIDQQLETITQSLSDNSCLLLKAETGAGKTTRLPPYLVSKLPGKILVLEPRRLAAKLSAERCAQILGTKIGTLVGHHIRFDKVTSSETRLLFITEGLFLSYLRSDPTLSEYTTIILDEFHERSIHTDTALCLLRKLQATTRPDLKLIVMSATLDTTKLENYLTGAKLFNVPGRVFPIEIENHDIETEDAVVDMLHDPRCPRNILVFLPGMGSIRYLQDQLRSLVPKDIEIVPLHSSLPKKDQNKAFVGENRKIILSTNIAETSLTIPNITGVVDTGTERRASFAPWSGMPLLQLEKISKASATQRAGRAGRVQNGLVFRTYTNNDFSQRMSFTPPEVKRVELSHYILDLIDLGHNPEELNWFEVPEEKNLDKALELLNILGALRDGKITKLGKYLAKLPLHPRLGAMLFNALDHPKLDDVLLAVCIINEGMVLSKQTKFYADDEEEFCDICLQSDLIKSHHLRDDNLSDYQTHMLDMRAYRRVMDLFQSLSRRLKLKNQLSKEKTLLSDLSLALLSGYPDRVSAKRKVVKKGKNQEGYNFCMGRGGKLTANSALSTSLPDFIIVLDALENPKANAAIGTSIVAASKITAEELENTNSNFLSKSQESTFNEKKGTLTLSSIVSYGGLTLSTTTHPPVIPKGVVLAELMQTNWPWPFEDDFKFREYNNRVALLNQAGIEHNCPELEGEMFELFIESSVESETSYQDIQKRGLVKLIQDQLAPQDQYVLDTEVPLKMTLSNGKSFTIEYLEDLPYIQARIQDLFGIKEHPHIANGKIPILFKLLSPANKPVQNASDLPSLWGASWEMLRSDLRPRYPRHHWPDDPANSVPVRMKKDL</sequence>
<dbReference type="Pfam" id="PF04408">
    <property type="entry name" value="WHD_HA2"/>
    <property type="match status" value="1"/>
</dbReference>
<dbReference type="Pfam" id="PF00271">
    <property type="entry name" value="Helicase_C"/>
    <property type="match status" value="1"/>
</dbReference>
<evidence type="ECO:0000313" key="8">
    <source>
        <dbReference type="Proteomes" id="UP000196531"/>
    </source>
</evidence>
<keyword evidence="2" id="KW-0378">Hydrolase</keyword>
<gene>
    <name evidence="7" type="ORF">A9Q84_14195</name>
</gene>
<proteinExistence type="predicted"/>
<dbReference type="InterPro" id="IPR011545">
    <property type="entry name" value="DEAD/DEAH_box_helicase_dom"/>
</dbReference>
<dbReference type="SMART" id="SM00490">
    <property type="entry name" value="HELICc"/>
    <property type="match status" value="1"/>
</dbReference>
<dbReference type="Pfam" id="PF08482">
    <property type="entry name" value="HrpB_C"/>
    <property type="match status" value="1"/>
</dbReference>
<dbReference type="SMART" id="SM00487">
    <property type="entry name" value="DEXDc"/>
    <property type="match status" value="1"/>
</dbReference>
<dbReference type="InterPro" id="IPR014001">
    <property type="entry name" value="Helicase_ATP-bd"/>
</dbReference>
<dbReference type="SMART" id="SM00847">
    <property type="entry name" value="HA2"/>
    <property type="match status" value="1"/>
</dbReference>
<dbReference type="GO" id="GO:0003676">
    <property type="term" value="F:nucleic acid binding"/>
    <property type="evidence" value="ECO:0007669"/>
    <property type="project" value="InterPro"/>
</dbReference>
<dbReference type="NCBIfam" id="TIGR01970">
    <property type="entry name" value="DEAH_box_HrpB"/>
    <property type="match status" value="1"/>
</dbReference>
<dbReference type="PANTHER" id="PTHR43519:SF1">
    <property type="entry name" value="ATP-DEPENDENT RNA HELICASE HRPB"/>
    <property type="match status" value="1"/>
</dbReference>
<dbReference type="GO" id="GO:0004386">
    <property type="term" value="F:helicase activity"/>
    <property type="evidence" value="ECO:0007669"/>
    <property type="project" value="UniProtKB-KW"/>
</dbReference>
<dbReference type="PROSITE" id="PS51192">
    <property type="entry name" value="HELICASE_ATP_BIND_1"/>
    <property type="match status" value="1"/>
</dbReference>
<dbReference type="PANTHER" id="PTHR43519">
    <property type="entry name" value="ATP-DEPENDENT RNA HELICASE HRPB"/>
    <property type="match status" value="1"/>
</dbReference>
<dbReference type="Gene3D" id="1.20.120.1080">
    <property type="match status" value="1"/>
</dbReference>
<evidence type="ECO:0000256" key="4">
    <source>
        <dbReference type="ARBA" id="ARBA00022840"/>
    </source>
</evidence>
<evidence type="ECO:0000259" key="6">
    <source>
        <dbReference type="PROSITE" id="PS51194"/>
    </source>
</evidence>
<dbReference type="CDD" id="cd18791">
    <property type="entry name" value="SF2_C_RHA"/>
    <property type="match status" value="1"/>
</dbReference>
<comment type="caution">
    <text evidence="7">The sequence shown here is derived from an EMBL/GenBank/DDBJ whole genome shotgun (WGS) entry which is preliminary data.</text>
</comment>
<dbReference type="CDD" id="cd17917">
    <property type="entry name" value="DEXHc_RHA-like"/>
    <property type="match status" value="1"/>
</dbReference>
<feature type="domain" description="Helicase C-terminal" evidence="6">
    <location>
        <begin position="197"/>
        <end position="361"/>
    </location>
</feature>
<dbReference type="GO" id="GO:0005524">
    <property type="term" value="F:ATP binding"/>
    <property type="evidence" value="ECO:0007669"/>
    <property type="project" value="UniProtKB-KW"/>
</dbReference>
<protein>
    <submittedName>
        <fullName evidence="7">ATP-dependent helicase HrpB</fullName>
    </submittedName>
</protein>
<keyword evidence="4" id="KW-0067">ATP-binding</keyword>
<evidence type="ECO:0000256" key="1">
    <source>
        <dbReference type="ARBA" id="ARBA00022741"/>
    </source>
</evidence>
<reference evidence="8" key="1">
    <citation type="journal article" date="2017" name="Proc. Natl. Acad. Sci. U.S.A.">
        <title>Simulation of Deepwater Horizon oil plume reveals substrate specialization within a complex community of hydrocarbon-degraders.</title>
        <authorList>
            <person name="Hu P."/>
            <person name="Dubinsky E.A."/>
            <person name="Probst A.J."/>
            <person name="Wang J."/>
            <person name="Sieber C.M.K."/>
            <person name="Tom L.M."/>
            <person name="Gardinali P."/>
            <person name="Banfield J.F."/>
            <person name="Atlas R.M."/>
            <person name="Andersen G.L."/>
        </authorList>
    </citation>
    <scope>NUCLEOTIDE SEQUENCE [LARGE SCALE GENOMIC DNA]</scope>
</reference>
<dbReference type="InterPro" id="IPR001650">
    <property type="entry name" value="Helicase_C-like"/>
</dbReference>
<keyword evidence="1" id="KW-0547">Nucleotide-binding</keyword>
<dbReference type="InterPro" id="IPR010225">
    <property type="entry name" value="HrpB"/>
</dbReference>
<dbReference type="AlphaFoldDB" id="A0A1Y5F578"/>
<organism evidence="7 8">
    <name type="scientific">Halobacteriovorax marinus</name>
    <dbReference type="NCBI Taxonomy" id="97084"/>
    <lineage>
        <taxon>Bacteria</taxon>
        <taxon>Pseudomonadati</taxon>
        <taxon>Bdellovibrionota</taxon>
        <taxon>Bacteriovoracia</taxon>
        <taxon>Bacteriovoracales</taxon>
        <taxon>Halobacteriovoraceae</taxon>
        <taxon>Halobacteriovorax</taxon>
    </lineage>
</organism>